<organism evidence="4 5">
    <name type="scientific">Mycolicibacter heraklionensis</name>
    <dbReference type="NCBI Taxonomy" id="512402"/>
    <lineage>
        <taxon>Bacteria</taxon>
        <taxon>Bacillati</taxon>
        <taxon>Actinomycetota</taxon>
        <taxon>Actinomycetes</taxon>
        <taxon>Mycobacteriales</taxon>
        <taxon>Mycobacteriaceae</taxon>
        <taxon>Mycolicibacter</taxon>
    </lineage>
</organism>
<dbReference type="PRINTS" id="PR00385">
    <property type="entry name" value="P450"/>
</dbReference>
<dbReference type="EMBL" id="LDPO01000014">
    <property type="protein sequence ID" value="KLO27426.1"/>
    <property type="molecule type" value="Genomic_DNA"/>
</dbReference>
<dbReference type="PANTHER" id="PTHR24305:SF166">
    <property type="entry name" value="CYTOCHROME P450 12A4, MITOCHONDRIAL-RELATED"/>
    <property type="match status" value="1"/>
</dbReference>
<dbReference type="Proteomes" id="UP000036464">
    <property type="component" value="Unassembled WGS sequence"/>
</dbReference>
<evidence type="ECO:0000256" key="1">
    <source>
        <dbReference type="ARBA" id="ARBA00001971"/>
    </source>
</evidence>
<dbReference type="InterPro" id="IPR050121">
    <property type="entry name" value="Cytochrome_P450_monoxygenase"/>
</dbReference>
<dbReference type="PROSITE" id="PS00086">
    <property type="entry name" value="CYTOCHROME_P450"/>
    <property type="match status" value="1"/>
</dbReference>
<evidence type="ECO:0000313" key="4">
    <source>
        <dbReference type="EMBL" id="KLO27426.1"/>
    </source>
</evidence>
<dbReference type="PANTHER" id="PTHR24305">
    <property type="entry name" value="CYTOCHROME P450"/>
    <property type="match status" value="1"/>
</dbReference>
<reference evidence="4 5" key="1">
    <citation type="submission" date="2015-05" db="EMBL/GenBank/DDBJ databases">
        <title>Genome sequence of Mycobacterium heraklionense Davo strain.</title>
        <authorList>
            <person name="Greninger A.L."/>
            <person name="Cunningham G."/>
            <person name="Miller S."/>
        </authorList>
    </citation>
    <scope>NUCLEOTIDE SEQUENCE [LARGE SCALE GENOMIC DNA]</scope>
    <source>
        <strain evidence="4 5">Davo</strain>
    </source>
</reference>
<evidence type="ECO:0008006" key="6">
    <source>
        <dbReference type="Google" id="ProtNLM"/>
    </source>
</evidence>
<comment type="similarity">
    <text evidence="2 3">Belongs to the cytochrome P450 family.</text>
</comment>
<sequence>MEIGVLMRVSSIAYAAEYWLAPERFFARTTRLGDRFLFNLPGAVDAFCVTHPDDVRQVFKASDSVLQLTPAMDRFVPHHAIFGEYTLISMEGSRHTTNRRYVSPPFHGKALKTYEEAMVRLTEKALATWPKGEEISFRDRSGPVALDIVAEVMFGVTDPQRSHRVHKAAIAWLDSIRTTRLAIQTAWATVRGGKWTGNYDSITNARLAVEALVQEEIDERRRTGNDARDDVLGILLGVRDDDGNPMPDIMVREQVASLLIAGYETTSQALSWLGNEITRVPELLEALTESAQGDDPAWIDATIYEVLRMHPPVMFNARYVVEPFAFDDGVELEPGRIIMPFTYAVHRREDLYPEPDKFLPERFLGTRPKASEWIPFGGGSRYCLGAPFALFELRVILRTILRHARFRVATKPVEPPVRMNVSLVPKHGGRVVLDPA</sequence>
<keyword evidence="3" id="KW-0408">Iron</keyword>
<dbReference type="InterPro" id="IPR036396">
    <property type="entry name" value="Cyt_P450_sf"/>
</dbReference>
<accession>A0ABR5FCR9</accession>
<evidence type="ECO:0000256" key="3">
    <source>
        <dbReference type="RuleBase" id="RU000461"/>
    </source>
</evidence>
<comment type="caution">
    <text evidence="4">The sequence shown here is derived from an EMBL/GenBank/DDBJ whole genome shotgun (WGS) entry which is preliminary data.</text>
</comment>
<dbReference type="Gene3D" id="1.10.630.10">
    <property type="entry name" value="Cytochrome P450"/>
    <property type="match status" value="1"/>
</dbReference>
<keyword evidence="5" id="KW-1185">Reference proteome</keyword>
<keyword evidence="3" id="KW-0503">Monooxygenase</keyword>
<gene>
    <name evidence="4" type="ORF">ABW16_15975</name>
</gene>
<name>A0ABR5FCR9_9MYCO</name>
<comment type="cofactor">
    <cofactor evidence="1">
        <name>heme</name>
        <dbReference type="ChEBI" id="CHEBI:30413"/>
    </cofactor>
</comment>
<keyword evidence="3" id="KW-0349">Heme</keyword>
<keyword evidence="3" id="KW-0560">Oxidoreductase</keyword>
<dbReference type="PRINTS" id="PR00463">
    <property type="entry name" value="EP450I"/>
</dbReference>
<dbReference type="SUPFAM" id="SSF48264">
    <property type="entry name" value="Cytochrome P450"/>
    <property type="match status" value="1"/>
</dbReference>
<dbReference type="Pfam" id="PF00067">
    <property type="entry name" value="p450"/>
    <property type="match status" value="1"/>
</dbReference>
<evidence type="ECO:0000256" key="2">
    <source>
        <dbReference type="ARBA" id="ARBA00010617"/>
    </source>
</evidence>
<evidence type="ECO:0000313" key="5">
    <source>
        <dbReference type="Proteomes" id="UP000036464"/>
    </source>
</evidence>
<dbReference type="InterPro" id="IPR001128">
    <property type="entry name" value="Cyt_P450"/>
</dbReference>
<protein>
    <recommendedName>
        <fullName evidence="6">Cytochrome P450</fullName>
    </recommendedName>
</protein>
<proteinExistence type="inferred from homology"/>
<keyword evidence="3" id="KW-0479">Metal-binding</keyword>
<dbReference type="InterPro" id="IPR017972">
    <property type="entry name" value="Cyt_P450_CS"/>
</dbReference>
<dbReference type="InterPro" id="IPR002401">
    <property type="entry name" value="Cyt_P450_E_grp-I"/>
</dbReference>